<dbReference type="RefSeq" id="WP_344029992.1">
    <property type="nucleotide sequence ID" value="NZ_BAAABX010000057.1"/>
</dbReference>
<keyword evidence="2" id="KW-1133">Transmembrane helix</keyword>
<reference evidence="3 4" key="1">
    <citation type="journal article" date="2019" name="Int. J. Syst. Evol. Microbiol.">
        <title>The Global Catalogue of Microorganisms (GCM) 10K type strain sequencing project: providing services to taxonomists for standard genome sequencing and annotation.</title>
        <authorList>
            <consortium name="The Broad Institute Genomics Platform"/>
            <consortium name="The Broad Institute Genome Sequencing Center for Infectious Disease"/>
            <person name="Wu L."/>
            <person name="Ma J."/>
        </authorList>
    </citation>
    <scope>NUCLEOTIDE SEQUENCE [LARGE SCALE GENOMIC DNA]</scope>
    <source>
        <strain evidence="3 4">JCM 4788</strain>
    </source>
</reference>
<comment type="caution">
    <text evidence="3">The sequence shown here is derived from an EMBL/GenBank/DDBJ whole genome shotgun (WGS) entry which is preliminary data.</text>
</comment>
<dbReference type="NCBIfam" id="NF008527">
    <property type="entry name" value="PRK11463.1-1"/>
    <property type="match status" value="1"/>
</dbReference>
<feature type="region of interest" description="Disordered" evidence="1">
    <location>
        <begin position="158"/>
        <end position="189"/>
    </location>
</feature>
<dbReference type="EMBL" id="BAAABX010000057">
    <property type="protein sequence ID" value="GAA0426766.1"/>
    <property type="molecule type" value="Genomic_DNA"/>
</dbReference>
<evidence type="ECO:0000256" key="2">
    <source>
        <dbReference type="SAM" id="Phobius"/>
    </source>
</evidence>
<evidence type="ECO:0000256" key="1">
    <source>
        <dbReference type="SAM" id="MobiDB-lite"/>
    </source>
</evidence>
<dbReference type="PANTHER" id="PTHR35335">
    <property type="entry name" value="UPF0716 PROTEIN FXSA"/>
    <property type="match status" value="1"/>
</dbReference>
<dbReference type="InterPro" id="IPR007313">
    <property type="entry name" value="FxsA"/>
</dbReference>
<dbReference type="Proteomes" id="UP001500879">
    <property type="component" value="Unassembled WGS sequence"/>
</dbReference>
<accession>A0ABN0Z0D3</accession>
<dbReference type="Pfam" id="PF04186">
    <property type="entry name" value="FxsA"/>
    <property type="match status" value="1"/>
</dbReference>
<organism evidence="3 4">
    <name type="scientific">Streptomyces luteireticuli</name>
    <dbReference type="NCBI Taxonomy" id="173858"/>
    <lineage>
        <taxon>Bacteria</taxon>
        <taxon>Bacillati</taxon>
        <taxon>Actinomycetota</taxon>
        <taxon>Actinomycetes</taxon>
        <taxon>Kitasatosporales</taxon>
        <taxon>Streptomycetaceae</taxon>
        <taxon>Streptomyces</taxon>
    </lineage>
</organism>
<feature type="region of interest" description="Disordered" evidence="1">
    <location>
        <begin position="79"/>
        <end position="98"/>
    </location>
</feature>
<dbReference type="NCBIfam" id="NF008528">
    <property type="entry name" value="PRK11463.1-2"/>
    <property type="match status" value="1"/>
</dbReference>
<feature type="transmembrane region" description="Helical" evidence="2">
    <location>
        <begin position="23"/>
        <end position="42"/>
    </location>
</feature>
<feature type="compositionally biased region" description="Basic and acidic residues" evidence="1">
    <location>
        <begin position="172"/>
        <end position="189"/>
    </location>
</feature>
<keyword evidence="2" id="KW-0812">Transmembrane</keyword>
<name>A0ABN0Z0D3_9ACTN</name>
<feature type="compositionally biased region" description="Low complexity" evidence="1">
    <location>
        <begin position="89"/>
        <end position="98"/>
    </location>
</feature>
<dbReference type="PANTHER" id="PTHR35335:SF1">
    <property type="entry name" value="UPF0716 PROTEIN FXSA"/>
    <property type="match status" value="1"/>
</dbReference>
<keyword evidence="2" id="KW-0472">Membrane</keyword>
<keyword evidence="4" id="KW-1185">Reference proteome</keyword>
<proteinExistence type="predicted"/>
<gene>
    <name evidence="3" type="ORF">GCM10010357_55430</name>
</gene>
<evidence type="ECO:0000313" key="4">
    <source>
        <dbReference type="Proteomes" id="UP001500879"/>
    </source>
</evidence>
<feature type="transmembrane region" description="Helical" evidence="2">
    <location>
        <begin position="48"/>
        <end position="66"/>
    </location>
</feature>
<protein>
    <submittedName>
        <fullName evidence="3">FxsA family protein</fullName>
    </submittedName>
</protein>
<sequence length="189" mass="19690">MTFGTPQQPVNSRQPLRGGPRKLIPLAIAVWAVLEIWLLILVGDAAGGWAVFALLVAGVAAGSYVIKRAGRRAWQRLTESLQPPGGPATGAEAPTATGASGGGNALTMLGGLLLMVPGLLSDAAGLLCLFPPTRSMIRKAVGRRFGRSAGGRAFAQARMQAPDGKVVQGQVIRDDERPAPRADDPQLPR</sequence>
<evidence type="ECO:0000313" key="3">
    <source>
        <dbReference type="EMBL" id="GAA0426766.1"/>
    </source>
</evidence>